<evidence type="ECO:0000313" key="2">
    <source>
        <dbReference type="Proteomes" id="UP000271010"/>
    </source>
</evidence>
<proteinExistence type="predicted"/>
<comment type="caution">
    <text evidence="1">The sequence shown here is derived from an EMBL/GenBank/DDBJ whole genome shotgun (WGS) entry which is preliminary data.</text>
</comment>
<dbReference type="EMBL" id="RJJE01000017">
    <property type="protein sequence ID" value="RNI28205.1"/>
    <property type="molecule type" value="Genomic_DNA"/>
</dbReference>
<dbReference type="Gene3D" id="3.40.50.12370">
    <property type="match status" value="1"/>
</dbReference>
<dbReference type="AlphaFoldDB" id="A0A3M9MSM3"/>
<gene>
    <name evidence="1" type="ORF">EFA69_19250</name>
</gene>
<evidence type="ECO:0000313" key="1">
    <source>
        <dbReference type="EMBL" id="RNI28205.1"/>
    </source>
</evidence>
<dbReference type="SUPFAM" id="SSF52402">
    <property type="entry name" value="Adenine nucleotide alpha hydrolases-like"/>
    <property type="match status" value="2"/>
</dbReference>
<reference evidence="1 2" key="1">
    <citation type="submission" date="2018-11" db="EMBL/GenBank/DDBJ databases">
        <title>Rufibacter latericius sp. nov., isolated from water in Baiyang Lake.</title>
        <authorList>
            <person name="Yang Y."/>
        </authorList>
    </citation>
    <scope>NUCLEOTIDE SEQUENCE [LARGE SCALE GENOMIC DNA]</scope>
    <source>
        <strain evidence="1 2">MCC P1</strain>
    </source>
</reference>
<sequence length="295" mass="33128">MIFSATMKKILVLTDFSQNSINAYGYAVKMACQLKAEILLLFSTNGAPLSLTNQLQYSQQLHSFAKRYACDTRRQMNPHHTECLISGDAWTSLLPTMSAVHNPDLIIAGSELLAAIEAKGQSLPLEQLAGSPILWVPGKAQYQPVKHLVFVTDFTDQDPEVVEMVKAYAQAFEAEVSPVHFYPSAERAPLVEIKKQGAELNWVLGSNCNCRMLEEEDMMEGLQEYAEQYPVDLFLIATRDTHLTQQYLNQTYRKTDACQTSIPLLNLYQAKKKPCAGSCFHCQQHEKQAETEIMA</sequence>
<organism evidence="1 2">
    <name type="scientific">Rufibacter immobilis</name>
    <dbReference type="NCBI Taxonomy" id="1348778"/>
    <lineage>
        <taxon>Bacteria</taxon>
        <taxon>Pseudomonadati</taxon>
        <taxon>Bacteroidota</taxon>
        <taxon>Cytophagia</taxon>
        <taxon>Cytophagales</taxon>
        <taxon>Hymenobacteraceae</taxon>
        <taxon>Rufibacter</taxon>
    </lineage>
</organism>
<keyword evidence="2" id="KW-1185">Reference proteome</keyword>
<name>A0A3M9MSM3_9BACT</name>
<protein>
    <submittedName>
        <fullName evidence="1">Universal stress protein</fullName>
    </submittedName>
</protein>
<accession>A0A3M9MSM3</accession>
<dbReference type="Proteomes" id="UP000271010">
    <property type="component" value="Unassembled WGS sequence"/>
</dbReference>